<feature type="transmembrane region" description="Helical" evidence="1">
    <location>
        <begin position="116"/>
        <end position="137"/>
    </location>
</feature>
<keyword evidence="1" id="KW-0812">Transmembrane</keyword>
<keyword evidence="1" id="KW-1133">Transmembrane helix</keyword>
<sequence>MNNETINGDIRYINYRFDLFTIPVLTTCLPLAYLIPTIFVIIKIFRVYVDSVVIKKNNAINPHVFFVIVLQLTLSFFYMLADYSTIRIPATGIITSWCASVQPNHFLKILYFSSVYFNYTAMMMPSLLSVLRVIPVYNPINLDSICQKIVRVSIPIIVLYPFLFCSPLIPAIGDCRQLLGTYQFGQIYFYWTGSWFGWRMAETLILNSIFWLATCLISNLILYKKIKKLQIKRESAKLRKAERSLTLITISMFPAYITNFVLVFVFIFWPTASAYFLALRPYGSDCDFVFVPWIFYMTHPIFKQQKVTPLGAQRVVLERTNTIV</sequence>
<keyword evidence="1" id="KW-0472">Membrane</keyword>
<dbReference type="GeneID" id="9820423"/>
<evidence type="ECO:0000256" key="1">
    <source>
        <dbReference type="SAM" id="Phobius"/>
    </source>
</evidence>
<feature type="transmembrane region" description="Helical" evidence="1">
    <location>
        <begin position="63"/>
        <end position="81"/>
    </location>
</feature>
<evidence type="ECO:0000313" key="2">
    <source>
        <dbReference type="EMBL" id="KAF1753746.1"/>
    </source>
</evidence>
<feature type="transmembrane region" description="Helical" evidence="1">
    <location>
        <begin position="20"/>
        <end position="42"/>
    </location>
</feature>
<dbReference type="Gene3D" id="1.20.1070.10">
    <property type="entry name" value="Rhodopsin 7-helix transmembrane proteins"/>
    <property type="match status" value="1"/>
</dbReference>
<dbReference type="Proteomes" id="UP000483820">
    <property type="component" value="Chromosome V"/>
</dbReference>
<dbReference type="PANTHER" id="PTHR46045">
    <property type="entry name" value="SERPENTINE RECEPTOR, CLASS U-RELATED"/>
    <property type="match status" value="1"/>
</dbReference>
<accession>A0A6A5GGA7</accession>
<feature type="transmembrane region" description="Helical" evidence="1">
    <location>
        <begin position="204"/>
        <end position="223"/>
    </location>
</feature>
<proteinExistence type="predicted"/>
<reference evidence="2 3" key="1">
    <citation type="submission" date="2019-12" db="EMBL/GenBank/DDBJ databases">
        <title>Chromosome-level assembly of the Caenorhabditis remanei genome.</title>
        <authorList>
            <person name="Teterina A.A."/>
            <person name="Willis J.H."/>
            <person name="Phillips P.C."/>
        </authorList>
    </citation>
    <scope>NUCLEOTIDE SEQUENCE [LARGE SCALE GENOMIC DNA]</scope>
    <source>
        <strain evidence="2 3">PX506</strain>
        <tissue evidence="2">Whole organism</tissue>
    </source>
</reference>
<dbReference type="EMBL" id="WUAV01000005">
    <property type="protein sequence ID" value="KAF1753746.1"/>
    <property type="molecule type" value="Genomic_DNA"/>
</dbReference>
<dbReference type="InterPro" id="IPR003839">
    <property type="entry name" value="7TM_GPCR_serpentine_rcpt_Sru"/>
</dbReference>
<comment type="caution">
    <text evidence="2">The sequence shown here is derived from an EMBL/GenBank/DDBJ whole genome shotgun (WGS) entry which is preliminary data.</text>
</comment>
<dbReference type="PANTHER" id="PTHR46045:SF13">
    <property type="entry name" value="SERPENTINE RECEPTOR, CLASS U"/>
    <property type="match status" value="1"/>
</dbReference>
<dbReference type="AlphaFoldDB" id="A0A6A5GGA7"/>
<evidence type="ECO:0008006" key="4">
    <source>
        <dbReference type="Google" id="ProtNLM"/>
    </source>
</evidence>
<feature type="transmembrane region" description="Helical" evidence="1">
    <location>
        <begin position="149"/>
        <end position="169"/>
    </location>
</feature>
<dbReference type="CTD" id="9820423"/>
<dbReference type="KEGG" id="crq:GCK72_020303"/>
<dbReference type="Pfam" id="PF10322">
    <property type="entry name" value="7TM_GPCR_Sru"/>
    <property type="match status" value="1"/>
</dbReference>
<feature type="transmembrane region" description="Helical" evidence="1">
    <location>
        <begin position="244"/>
        <end position="269"/>
    </location>
</feature>
<gene>
    <name evidence="2" type="ORF">GCK72_020303</name>
</gene>
<evidence type="ECO:0000313" key="3">
    <source>
        <dbReference type="Proteomes" id="UP000483820"/>
    </source>
</evidence>
<dbReference type="RefSeq" id="XP_003116198.2">
    <property type="nucleotide sequence ID" value="XM_003116150.2"/>
</dbReference>
<name>A0A6A5GGA7_CAERE</name>
<organism evidence="2 3">
    <name type="scientific">Caenorhabditis remanei</name>
    <name type="common">Caenorhabditis vulgaris</name>
    <dbReference type="NCBI Taxonomy" id="31234"/>
    <lineage>
        <taxon>Eukaryota</taxon>
        <taxon>Metazoa</taxon>
        <taxon>Ecdysozoa</taxon>
        <taxon>Nematoda</taxon>
        <taxon>Chromadorea</taxon>
        <taxon>Rhabditida</taxon>
        <taxon>Rhabditina</taxon>
        <taxon>Rhabditomorpha</taxon>
        <taxon>Rhabditoidea</taxon>
        <taxon>Rhabditidae</taxon>
        <taxon>Peloderinae</taxon>
        <taxon>Caenorhabditis</taxon>
    </lineage>
</organism>
<protein>
    <recommendedName>
        <fullName evidence="4">Serpentine Receptor, class U</fullName>
    </recommendedName>
</protein>